<sequence>MIRSFADKETEKVFRGVYSRSLPKEIQKRALARLVALDQAFDLQDLRLPPSNRLEALRGDLAGFYSLRINDQWRIVFRWEGGTALEVGIADYH</sequence>
<comment type="caution">
    <text evidence="1">The sequence shown here is derived from an EMBL/GenBank/DDBJ whole genome shotgun (WGS) entry which is preliminary data.</text>
</comment>
<name>A0A1F6GU97_9PROT</name>
<proteinExistence type="predicted"/>
<dbReference type="Pfam" id="PF05015">
    <property type="entry name" value="HigB-like_toxin"/>
    <property type="match status" value="1"/>
</dbReference>
<gene>
    <name evidence="1" type="ORF">A2557_11735</name>
</gene>
<dbReference type="PANTHER" id="PTHR40266">
    <property type="entry name" value="TOXIN HIGB-1"/>
    <property type="match status" value="1"/>
</dbReference>
<dbReference type="SUPFAM" id="SSF143011">
    <property type="entry name" value="RelE-like"/>
    <property type="match status" value="1"/>
</dbReference>
<dbReference type="InterPro" id="IPR007711">
    <property type="entry name" value="HigB-1"/>
</dbReference>
<dbReference type="PANTHER" id="PTHR40266:SF2">
    <property type="entry name" value="TOXIN HIGB-1"/>
    <property type="match status" value="1"/>
</dbReference>
<organism evidence="1 2">
    <name type="scientific">Candidatus Lambdaproteobacteria bacterium RIFOXYD2_FULL_56_26</name>
    <dbReference type="NCBI Taxonomy" id="1817773"/>
    <lineage>
        <taxon>Bacteria</taxon>
        <taxon>Pseudomonadati</taxon>
        <taxon>Pseudomonadota</taxon>
        <taxon>Candidatus Lambdaproteobacteria</taxon>
    </lineage>
</organism>
<reference evidence="1 2" key="1">
    <citation type="journal article" date="2016" name="Nat. Commun.">
        <title>Thousands of microbial genomes shed light on interconnected biogeochemical processes in an aquifer system.</title>
        <authorList>
            <person name="Anantharaman K."/>
            <person name="Brown C.T."/>
            <person name="Hug L.A."/>
            <person name="Sharon I."/>
            <person name="Castelle C.J."/>
            <person name="Probst A.J."/>
            <person name="Thomas B.C."/>
            <person name="Singh A."/>
            <person name="Wilkins M.J."/>
            <person name="Karaoz U."/>
            <person name="Brodie E.L."/>
            <person name="Williams K.H."/>
            <person name="Hubbard S.S."/>
            <person name="Banfield J.F."/>
        </authorList>
    </citation>
    <scope>NUCLEOTIDE SEQUENCE [LARGE SCALE GENOMIC DNA]</scope>
</reference>
<dbReference type="InterPro" id="IPR035093">
    <property type="entry name" value="RelE/ParE_toxin_dom_sf"/>
</dbReference>
<dbReference type="Gene3D" id="3.30.2310.20">
    <property type="entry name" value="RelE-like"/>
    <property type="match status" value="1"/>
</dbReference>
<evidence type="ECO:0000313" key="1">
    <source>
        <dbReference type="EMBL" id="OGH01678.1"/>
    </source>
</evidence>
<dbReference type="AlphaFoldDB" id="A0A1F6GU97"/>
<evidence type="ECO:0000313" key="2">
    <source>
        <dbReference type="Proteomes" id="UP000177583"/>
    </source>
</evidence>
<protein>
    <submittedName>
        <fullName evidence="1">Plasmid maintenance system killer protein</fullName>
    </submittedName>
</protein>
<dbReference type="EMBL" id="MFNF01000030">
    <property type="protein sequence ID" value="OGH01678.1"/>
    <property type="molecule type" value="Genomic_DNA"/>
</dbReference>
<dbReference type="Proteomes" id="UP000177583">
    <property type="component" value="Unassembled WGS sequence"/>
</dbReference>
<accession>A0A1F6GU97</accession>